<dbReference type="Gene3D" id="3.90.550.20">
    <property type="match status" value="1"/>
</dbReference>
<dbReference type="SUPFAM" id="SSF53448">
    <property type="entry name" value="Nucleotide-diphospho-sugar transferases"/>
    <property type="match status" value="3"/>
</dbReference>
<gene>
    <name evidence="2" type="ORF">EZS27_004077</name>
</gene>
<dbReference type="GO" id="GO:0016758">
    <property type="term" value="F:hexosyltransferase activity"/>
    <property type="evidence" value="ECO:0007669"/>
    <property type="project" value="UniProtKB-ARBA"/>
</dbReference>
<dbReference type="InterPro" id="IPR007577">
    <property type="entry name" value="GlycoTrfase_DXD_sugar-bd_CS"/>
</dbReference>
<dbReference type="EC" id="2.4.-.-" evidence="2"/>
<keyword evidence="2" id="KW-0328">Glycosyltransferase</keyword>
<proteinExistence type="predicted"/>
<dbReference type="Gene3D" id="3.90.550.10">
    <property type="entry name" value="Spore Coat Polysaccharide Biosynthesis Protein SpsA, Chain A"/>
    <property type="match status" value="2"/>
</dbReference>
<dbReference type="PANTHER" id="PTHR22916">
    <property type="entry name" value="GLYCOSYLTRANSFERASE"/>
    <property type="match status" value="1"/>
</dbReference>
<dbReference type="AlphaFoldDB" id="A0A5J4SR38"/>
<protein>
    <submittedName>
        <fullName evidence="2">Putative glycosyltransferase EpsE</fullName>
        <ecNumber evidence="2">2.4.-.-</ecNumber>
    </submittedName>
</protein>
<evidence type="ECO:0000259" key="1">
    <source>
        <dbReference type="Pfam" id="PF00535"/>
    </source>
</evidence>
<dbReference type="EMBL" id="SNRY01000067">
    <property type="protein sequence ID" value="KAA6348477.1"/>
    <property type="molecule type" value="Genomic_DNA"/>
</dbReference>
<evidence type="ECO:0000313" key="2">
    <source>
        <dbReference type="EMBL" id="KAA6348477.1"/>
    </source>
</evidence>
<dbReference type="InterPro" id="IPR001173">
    <property type="entry name" value="Glyco_trans_2-like"/>
</dbReference>
<comment type="caution">
    <text evidence="2">The sequence shown here is derived from an EMBL/GenBank/DDBJ whole genome shotgun (WGS) entry which is preliminary data.</text>
</comment>
<keyword evidence="2" id="KW-0808">Transferase</keyword>
<name>A0A5J4SR38_9ZZZZ</name>
<dbReference type="Pfam" id="PF00535">
    <property type="entry name" value="Glycos_transf_2"/>
    <property type="match status" value="2"/>
</dbReference>
<dbReference type="InterPro" id="IPR029044">
    <property type="entry name" value="Nucleotide-diphossugar_trans"/>
</dbReference>
<dbReference type="Pfam" id="PF04488">
    <property type="entry name" value="Gly_transf_sug"/>
    <property type="match status" value="1"/>
</dbReference>
<organism evidence="2">
    <name type="scientific">termite gut metagenome</name>
    <dbReference type="NCBI Taxonomy" id="433724"/>
    <lineage>
        <taxon>unclassified sequences</taxon>
        <taxon>metagenomes</taxon>
        <taxon>organismal metagenomes</taxon>
    </lineage>
</organism>
<dbReference type="PANTHER" id="PTHR22916:SF3">
    <property type="entry name" value="UDP-GLCNAC:BETAGAL BETA-1,3-N-ACETYLGLUCOSAMINYLTRANSFERASE-LIKE PROTEIN 1"/>
    <property type="match status" value="1"/>
</dbReference>
<reference evidence="2" key="1">
    <citation type="submission" date="2019-03" db="EMBL/GenBank/DDBJ databases">
        <title>Single cell metagenomics reveals metabolic interactions within the superorganism composed of flagellate Streblomastix strix and complex community of Bacteroidetes bacteria on its surface.</title>
        <authorList>
            <person name="Treitli S.C."/>
            <person name="Kolisko M."/>
            <person name="Husnik F."/>
            <person name="Keeling P."/>
            <person name="Hampl V."/>
        </authorList>
    </citation>
    <scope>NUCLEOTIDE SEQUENCE</scope>
    <source>
        <strain evidence="2">STM</strain>
    </source>
</reference>
<feature type="domain" description="Glycosyltransferase 2-like" evidence="1">
    <location>
        <begin position="442"/>
        <end position="555"/>
    </location>
</feature>
<accession>A0A5J4SR38</accession>
<feature type="domain" description="Glycosyltransferase 2-like" evidence="1">
    <location>
        <begin position="209"/>
        <end position="340"/>
    </location>
</feature>
<sequence length="729" mass="84036">MIPKIIHYCWFGKEPLPGKMQRCIASWRKFCPDYEIILWNEENFDLSISNFAREAYESGKLAFVSDFIRIYLLYTYGGIYLDTDVEVLRPLDDLLNNEAFSALENPDYGWIGMGTAVLGAKAGSRWVKEILHYYENSHFIHPDGSLNMDIYIHGHITGQMYGVFHADTHDYGEVKIYEKQLVYPHNALHITADSYTIHHCTGSWVTPVSVVMPAYNAAKTIAEAIRSVLDQTCTRFELLVIDDGSTDNTADVVRSFKDNRVVLIRNEHDYIGSLNLGLRRSSGKYIARMDADDVMFPKRLQLQYETMETHTEVAVCGTWMRRWEQGRNIEYQVEYGSGLLDNPFSFLKGGNSLLPHTTAFIRKNFLTENHLQYDKNYTYAEDYKLWFDIAALGGQFYIIPQSLLHCRYLTTGASYTHAREQEEATERIRKEIAAHLSPSLLTIIIPFLNEGEELERTLKSIRQTATGSPDIILINDAGTDGYDYKKTAVSYGCRCIRHTERTGVAASRDEGVRECNTPYFLLLDAHMEFYEKGWDERIIRLLQENSHSLLCSQTRVLWETRDNCDTAQSPVFGACFDQENSIQCSWNHQDPDPGKPLSVIECIRGGAYACSKAYWQHLHGLEGLVHYGFDEELISRKVYEGGGTCLLVKDWTVGHVYRQKFPYNVENKDLVYNQLLIIEFFFEGERKQDLVQSLQNTYGDTFNRAEQMIKANYKWIEKEKAYLKSIKKR</sequence>